<feature type="transmembrane region" description="Helical" evidence="7">
    <location>
        <begin position="380"/>
        <end position="401"/>
    </location>
</feature>
<feature type="transmembrane region" description="Helical" evidence="7">
    <location>
        <begin position="82"/>
        <end position="101"/>
    </location>
</feature>
<feature type="transmembrane region" description="Helical" evidence="7">
    <location>
        <begin position="259"/>
        <end position="281"/>
    </location>
</feature>
<dbReference type="PANTHER" id="PTHR23517">
    <property type="entry name" value="RESISTANCE PROTEIN MDTM, PUTATIVE-RELATED-RELATED"/>
    <property type="match status" value="1"/>
</dbReference>
<keyword evidence="10" id="KW-1185">Reference proteome</keyword>
<dbReference type="InterPro" id="IPR050171">
    <property type="entry name" value="MFS_Transporters"/>
</dbReference>
<feature type="transmembrane region" description="Helical" evidence="7">
    <location>
        <begin position="319"/>
        <end position="339"/>
    </location>
</feature>
<feature type="transmembrane region" description="Helical" evidence="7">
    <location>
        <begin position="351"/>
        <end position="374"/>
    </location>
</feature>
<keyword evidence="5 7" id="KW-1133">Transmembrane helix</keyword>
<evidence type="ECO:0000313" key="9">
    <source>
        <dbReference type="EMBL" id="GAA1534711.1"/>
    </source>
</evidence>
<evidence type="ECO:0000256" key="6">
    <source>
        <dbReference type="ARBA" id="ARBA00023136"/>
    </source>
</evidence>
<dbReference type="Proteomes" id="UP001501470">
    <property type="component" value="Unassembled WGS sequence"/>
</dbReference>
<feature type="transmembrane region" description="Helical" evidence="7">
    <location>
        <begin position="113"/>
        <end position="130"/>
    </location>
</feature>
<keyword evidence="6 7" id="KW-0472">Membrane</keyword>
<protein>
    <submittedName>
        <fullName evidence="9">MFS transporter</fullName>
    </submittedName>
</protein>
<dbReference type="PROSITE" id="PS00216">
    <property type="entry name" value="SUGAR_TRANSPORT_1"/>
    <property type="match status" value="1"/>
</dbReference>
<accession>A0ABN2B980</accession>
<feature type="transmembrane region" description="Helical" evidence="7">
    <location>
        <begin position="21"/>
        <end position="42"/>
    </location>
</feature>
<keyword evidence="3" id="KW-1003">Cell membrane</keyword>
<evidence type="ECO:0000256" key="7">
    <source>
        <dbReference type="SAM" id="Phobius"/>
    </source>
</evidence>
<dbReference type="Pfam" id="PF07690">
    <property type="entry name" value="MFS_1"/>
    <property type="match status" value="1"/>
</dbReference>
<reference evidence="9 10" key="1">
    <citation type="journal article" date="2019" name="Int. J. Syst. Evol. Microbiol.">
        <title>The Global Catalogue of Microorganisms (GCM) 10K type strain sequencing project: providing services to taxonomists for standard genome sequencing and annotation.</title>
        <authorList>
            <consortium name="The Broad Institute Genomics Platform"/>
            <consortium name="The Broad Institute Genome Sequencing Center for Infectious Disease"/>
            <person name="Wu L."/>
            <person name="Ma J."/>
        </authorList>
    </citation>
    <scope>NUCLEOTIDE SEQUENCE [LARGE SCALE GENOMIC DNA]</scope>
    <source>
        <strain evidence="9 10">JCM 15933</strain>
    </source>
</reference>
<dbReference type="PROSITE" id="PS50850">
    <property type="entry name" value="MFS"/>
    <property type="match status" value="1"/>
</dbReference>
<dbReference type="Gene3D" id="1.20.1250.20">
    <property type="entry name" value="MFS general substrate transporter like domains"/>
    <property type="match status" value="1"/>
</dbReference>
<organism evidence="9 10">
    <name type="scientific">Dactylosporangium maewongense</name>
    <dbReference type="NCBI Taxonomy" id="634393"/>
    <lineage>
        <taxon>Bacteria</taxon>
        <taxon>Bacillati</taxon>
        <taxon>Actinomycetota</taxon>
        <taxon>Actinomycetes</taxon>
        <taxon>Micromonosporales</taxon>
        <taxon>Micromonosporaceae</taxon>
        <taxon>Dactylosporangium</taxon>
    </lineage>
</organism>
<gene>
    <name evidence="9" type="ORF">GCM10009827_061070</name>
</gene>
<evidence type="ECO:0000256" key="1">
    <source>
        <dbReference type="ARBA" id="ARBA00004651"/>
    </source>
</evidence>
<evidence type="ECO:0000259" key="8">
    <source>
        <dbReference type="PROSITE" id="PS50850"/>
    </source>
</evidence>
<feature type="transmembrane region" description="Helical" evidence="7">
    <location>
        <begin position="151"/>
        <end position="173"/>
    </location>
</feature>
<feature type="transmembrane region" description="Helical" evidence="7">
    <location>
        <begin position="293"/>
        <end position="313"/>
    </location>
</feature>
<dbReference type="RefSeq" id="WP_344505765.1">
    <property type="nucleotide sequence ID" value="NZ_BAAAQD010000013.1"/>
</dbReference>
<evidence type="ECO:0000256" key="4">
    <source>
        <dbReference type="ARBA" id="ARBA00022692"/>
    </source>
</evidence>
<feature type="transmembrane region" description="Helical" evidence="7">
    <location>
        <begin position="179"/>
        <end position="195"/>
    </location>
</feature>
<dbReference type="PANTHER" id="PTHR23517:SF3">
    <property type="entry name" value="INTEGRAL MEMBRANE TRANSPORT PROTEIN"/>
    <property type="match status" value="1"/>
</dbReference>
<sequence>MTAVAARPTAAPARTRAWVPVFAVMFLCTWSGNQFSPLLLLYQQRQHYSTAAVNGFLGVYVLGLVPAFLLSGALSDRFGRRPVMAAGAAAALATSAALTFGESGPWMICLGRFLAGVAVGTATCVGTSWLKELSQPPFDLGADAGTGARRAALAFSLGSAAGAVAAGLIAQWGPWPERLPFLIHVVLAAPLLWLVPRAPETVTTGGVPGPLRSRLRVPAAGHRRFTRVVVVAAPWTFAAAGLGYGYLPVLLAGVTGGLGIAYATLLTAVALAASALVQPWAKRLDALDSARGLLTGVAVIVAATVLVAVAVHWHSWPLGIVAATVSGAGMGVAMVSGVLEVQRIAGPAGLAGLTGVFYAVAYGGFLAPTVLSFVAGRTGVAVPALLLGLAGVGVVCGLLLVRSYRRHLPSR</sequence>
<feature type="domain" description="Major facilitator superfamily (MFS) profile" evidence="8">
    <location>
        <begin position="17"/>
        <end position="405"/>
    </location>
</feature>
<comment type="subcellular location">
    <subcellularLocation>
        <location evidence="1">Cell membrane</location>
        <topology evidence="1">Multi-pass membrane protein</topology>
    </subcellularLocation>
</comment>
<dbReference type="InterPro" id="IPR011701">
    <property type="entry name" value="MFS"/>
</dbReference>
<keyword evidence="2" id="KW-0813">Transport</keyword>
<dbReference type="InterPro" id="IPR020846">
    <property type="entry name" value="MFS_dom"/>
</dbReference>
<feature type="transmembrane region" description="Helical" evidence="7">
    <location>
        <begin position="48"/>
        <end position="70"/>
    </location>
</feature>
<proteinExistence type="predicted"/>
<name>A0ABN2B980_9ACTN</name>
<evidence type="ECO:0000256" key="2">
    <source>
        <dbReference type="ARBA" id="ARBA00022448"/>
    </source>
</evidence>
<evidence type="ECO:0000313" key="10">
    <source>
        <dbReference type="Proteomes" id="UP001501470"/>
    </source>
</evidence>
<keyword evidence="4 7" id="KW-0812">Transmembrane</keyword>
<dbReference type="SUPFAM" id="SSF103473">
    <property type="entry name" value="MFS general substrate transporter"/>
    <property type="match status" value="1"/>
</dbReference>
<dbReference type="InterPro" id="IPR036259">
    <property type="entry name" value="MFS_trans_sf"/>
</dbReference>
<evidence type="ECO:0000256" key="5">
    <source>
        <dbReference type="ARBA" id="ARBA00022989"/>
    </source>
</evidence>
<feature type="transmembrane region" description="Helical" evidence="7">
    <location>
        <begin position="225"/>
        <end position="247"/>
    </location>
</feature>
<evidence type="ECO:0000256" key="3">
    <source>
        <dbReference type="ARBA" id="ARBA00022475"/>
    </source>
</evidence>
<dbReference type="InterPro" id="IPR005829">
    <property type="entry name" value="Sugar_transporter_CS"/>
</dbReference>
<comment type="caution">
    <text evidence="9">The sequence shown here is derived from an EMBL/GenBank/DDBJ whole genome shotgun (WGS) entry which is preliminary data.</text>
</comment>
<dbReference type="EMBL" id="BAAAQD010000013">
    <property type="protein sequence ID" value="GAA1534711.1"/>
    <property type="molecule type" value="Genomic_DNA"/>
</dbReference>